<keyword evidence="1" id="KW-0472">Membrane</keyword>
<accession>A0A0F9KZ00</accession>
<evidence type="ECO:0000313" key="2">
    <source>
        <dbReference type="EMBL" id="KKM79981.1"/>
    </source>
</evidence>
<evidence type="ECO:0000256" key="1">
    <source>
        <dbReference type="SAM" id="Phobius"/>
    </source>
</evidence>
<protein>
    <submittedName>
        <fullName evidence="2">Uncharacterized protein</fullName>
    </submittedName>
</protein>
<reference evidence="2" key="1">
    <citation type="journal article" date="2015" name="Nature">
        <title>Complex archaea that bridge the gap between prokaryotes and eukaryotes.</title>
        <authorList>
            <person name="Spang A."/>
            <person name="Saw J.H."/>
            <person name="Jorgensen S.L."/>
            <person name="Zaremba-Niedzwiedzka K."/>
            <person name="Martijn J."/>
            <person name="Lind A.E."/>
            <person name="van Eijk R."/>
            <person name="Schleper C."/>
            <person name="Guy L."/>
            <person name="Ettema T.J."/>
        </authorList>
    </citation>
    <scope>NUCLEOTIDE SEQUENCE</scope>
</reference>
<proteinExistence type="predicted"/>
<organism evidence="2">
    <name type="scientific">marine sediment metagenome</name>
    <dbReference type="NCBI Taxonomy" id="412755"/>
    <lineage>
        <taxon>unclassified sequences</taxon>
        <taxon>metagenomes</taxon>
        <taxon>ecological metagenomes</taxon>
    </lineage>
</organism>
<dbReference type="AlphaFoldDB" id="A0A0F9KZ00"/>
<keyword evidence="1" id="KW-0812">Transmembrane</keyword>
<gene>
    <name evidence="2" type="ORF">LCGC14_1344500</name>
</gene>
<feature type="transmembrane region" description="Helical" evidence="1">
    <location>
        <begin position="76"/>
        <end position="99"/>
    </location>
</feature>
<name>A0A0F9KZ00_9ZZZZ</name>
<comment type="caution">
    <text evidence="2">The sequence shown here is derived from an EMBL/GenBank/DDBJ whole genome shotgun (WGS) entry which is preliminary data.</text>
</comment>
<keyword evidence="1" id="KW-1133">Transmembrane helix</keyword>
<sequence length="106" mass="11962">MNKKSQQALVGFSLVIVVFVFFLVAFGLIPVFKESLDEIRGTQSINCPGTPGFNQTQFDQDDAFEFNQTVRRPTCFVTGVSMVWFISAFLLASVSWLAINFRKAKR</sequence>
<feature type="transmembrane region" description="Helical" evidence="1">
    <location>
        <begin position="12"/>
        <end position="32"/>
    </location>
</feature>
<dbReference type="EMBL" id="LAZR01008254">
    <property type="protein sequence ID" value="KKM79981.1"/>
    <property type="molecule type" value="Genomic_DNA"/>
</dbReference>